<dbReference type="Gene3D" id="3.40.390.10">
    <property type="entry name" value="Collagenase (Catalytic Domain)"/>
    <property type="match status" value="1"/>
</dbReference>
<comment type="similarity">
    <text evidence="1">Belongs to the peptidase M13 family.</text>
</comment>
<name>A0A8X6RW94_TRICX</name>
<organism evidence="3 4">
    <name type="scientific">Trichonephila clavipes</name>
    <name type="common">Golden silk orbweaver</name>
    <name type="synonym">Nephila clavipes</name>
    <dbReference type="NCBI Taxonomy" id="2585209"/>
    <lineage>
        <taxon>Eukaryota</taxon>
        <taxon>Metazoa</taxon>
        <taxon>Ecdysozoa</taxon>
        <taxon>Arthropoda</taxon>
        <taxon>Chelicerata</taxon>
        <taxon>Arachnida</taxon>
        <taxon>Araneae</taxon>
        <taxon>Araneomorphae</taxon>
        <taxon>Entelegynae</taxon>
        <taxon>Araneoidea</taxon>
        <taxon>Nephilidae</taxon>
        <taxon>Trichonephila</taxon>
    </lineage>
</organism>
<dbReference type="GO" id="GO:0005886">
    <property type="term" value="C:plasma membrane"/>
    <property type="evidence" value="ECO:0007669"/>
    <property type="project" value="TreeGrafter"/>
</dbReference>
<sequence>MFVKQGLLQIYQLPFTQKLTSRLRIAERLASGTCQSKECIRAASLMLDKMDPTVQPCENFYQFACGNYLSRNTVPDDHYLKSTIQTMQDDMYITLKKLVEQPISPNDTEAILKVKRLYTSCMNTMSLYSTTGSIEDGSVKVLLELLTDYGIGEWPILNHKWNKSKVDLEWRLAMLHVHQVQPFFHTFVAPDDRNSSVYLLHVYSGSPILNTQYYLNTSDPDYVRYILSYKNLIAETVRLLKAQESVVKRDIESLLEFEVEFANLRFAKSRQAGKVVSNAVPLDLGSNAGEDMSVCKCVVPLRHGGTLNSRRATSPLVWLKEGEP</sequence>
<protein>
    <submittedName>
        <fullName evidence="3">Membrane metallo-endopeptidase-like 1</fullName>
    </submittedName>
</protein>
<dbReference type="InterPro" id="IPR042089">
    <property type="entry name" value="Peptidase_M13_dom_2"/>
</dbReference>
<dbReference type="Pfam" id="PF05649">
    <property type="entry name" value="Peptidase_M13_N"/>
    <property type="match status" value="1"/>
</dbReference>
<evidence type="ECO:0000256" key="1">
    <source>
        <dbReference type="ARBA" id="ARBA00007357"/>
    </source>
</evidence>
<dbReference type="Gene3D" id="1.10.1380.10">
    <property type="entry name" value="Neutral endopeptidase , domain2"/>
    <property type="match status" value="1"/>
</dbReference>
<evidence type="ECO:0000313" key="3">
    <source>
        <dbReference type="EMBL" id="GFX96177.1"/>
    </source>
</evidence>
<dbReference type="PANTHER" id="PTHR11733:SF192">
    <property type="entry name" value="NEPRILYSIN-21"/>
    <property type="match status" value="1"/>
</dbReference>
<accession>A0A8X6RW94</accession>
<comment type="caution">
    <text evidence="3">The sequence shown here is derived from an EMBL/GenBank/DDBJ whole genome shotgun (WGS) entry which is preliminary data.</text>
</comment>
<dbReference type="SUPFAM" id="SSF55486">
    <property type="entry name" value="Metalloproteases ('zincins'), catalytic domain"/>
    <property type="match status" value="1"/>
</dbReference>
<dbReference type="InterPro" id="IPR024079">
    <property type="entry name" value="MetalloPept_cat_dom_sf"/>
</dbReference>
<dbReference type="PANTHER" id="PTHR11733">
    <property type="entry name" value="ZINC METALLOPROTEASE FAMILY M13 NEPRILYSIN-RELATED"/>
    <property type="match status" value="1"/>
</dbReference>
<evidence type="ECO:0000259" key="2">
    <source>
        <dbReference type="Pfam" id="PF05649"/>
    </source>
</evidence>
<dbReference type="Proteomes" id="UP000887159">
    <property type="component" value="Unassembled WGS sequence"/>
</dbReference>
<proteinExistence type="inferred from homology"/>
<gene>
    <name evidence="3" type="primary">MMEL1</name>
    <name evidence="3" type="ORF">TNCV_2290661</name>
</gene>
<keyword evidence="4" id="KW-1185">Reference proteome</keyword>
<dbReference type="InterPro" id="IPR000718">
    <property type="entry name" value="Peptidase_M13"/>
</dbReference>
<evidence type="ECO:0000313" key="4">
    <source>
        <dbReference type="Proteomes" id="UP000887159"/>
    </source>
</evidence>
<dbReference type="InterPro" id="IPR008753">
    <property type="entry name" value="Peptidase_M13_N"/>
</dbReference>
<feature type="domain" description="Peptidase M13 N-terminal" evidence="2">
    <location>
        <begin position="56"/>
        <end position="267"/>
    </location>
</feature>
<dbReference type="GO" id="GO:0004222">
    <property type="term" value="F:metalloendopeptidase activity"/>
    <property type="evidence" value="ECO:0007669"/>
    <property type="project" value="InterPro"/>
</dbReference>
<dbReference type="EMBL" id="BMAU01021190">
    <property type="protein sequence ID" value="GFX96177.1"/>
    <property type="molecule type" value="Genomic_DNA"/>
</dbReference>
<dbReference type="AlphaFoldDB" id="A0A8X6RW94"/>
<dbReference type="PROSITE" id="PS51885">
    <property type="entry name" value="NEPRILYSIN"/>
    <property type="match status" value="1"/>
</dbReference>
<dbReference type="GO" id="GO:0016485">
    <property type="term" value="P:protein processing"/>
    <property type="evidence" value="ECO:0007669"/>
    <property type="project" value="TreeGrafter"/>
</dbReference>
<reference evidence="3" key="1">
    <citation type="submission" date="2020-08" db="EMBL/GenBank/DDBJ databases">
        <title>Multicomponent nature underlies the extraordinary mechanical properties of spider dragline silk.</title>
        <authorList>
            <person name="Kono N."/>
            <person name="Nakamura H."/>
            <person name="Mori M."/>
            <person name="Yoshida Y."/>
            <person name="Ohtoshi R."/>
            <person name="Malay A.D."/>
            <person name="Moran D.A.P."/>
            <person name="Tomita M."/>
            <person name="Numata K."/>
            <person name="Arakawa K."/>
        </authorList>
    </citation>
    <scope>NUCLEOTIDE SEQUENCE</scope>
</reference>